<proteinExistence type="predicted"/>
<reference evidence="2" key="1">
    <citation type="journal article" date="2015" name="Front. Microbiol.">
        <title>The vaginal isolate Lactobacillus paracasei LPC-S01 (DSM 26760) is suitable for oral administration.</title>
        <authorList>
            <person name="Balzaretti S."/>
            <person name="Taverniti V."/>
            <person name="Rondini G."/>
            <person name="Marcolegio G."/>
            <person name="Minuzzo M."/>
            <person name="Remagni M.C."/>
            <person name="Fiore W."/>
            <person name="Arioli S."/>
            <person name="Guglielmetti S."/>
        </authorList>
    </citation>
    <scope>NUCLEOTIDE SEQUENCE</scope>
    <source>
        <strain evidence="2">LPC-S01</strain>
    </source>
</reference>
<feature type="transmembrane region" description="Helical" evidence="1">
    <location>
        <begin position="16"/>
        <end position="32"/>
    </location>
</feature>
<feature type="transmembrane region" description="Helical" evidence="1">
    <location>
        <begin position="162"/>
        <end position="181"/>
    </location>
</feature>
<feature type="transmembrane region" description="Helical" evidence="1">
    <location>
        <begin position="201"/>
        <end position="220"/>
    </location>
</feature>
<evidence type="ECO:0000313" key="2">
    <source>
        <dbReference type="EMBL" id="CRL16819.1"/>
    </source>
</evidence>
<feature type="transmembrane region" description="Helical" evidence="1">
    <location>
        <begin position="38"/>
        <end position="55"/>
    </location>
</feature>
<dbReference type="Pfam" id="PF04143">
    <property type="entry name" value="Sulf_transp"/>
    <property type="match status" value="1"/>
</dbReference>
<keyword evidence="1" id="KW-1133">Transmembrane helix</keyword>
<organism evidence="2">
    <name type="scientific">Lacticaseibacillus paracasei</name>
    <name type="common">Lactobacillus paracasei</name>
    <dbReference type="NCBI Taxonomy" id="1597"/>
    <lineage>
        <taxon>Bacteria</taxon>
        <taxon>Bacillati</taxon>
        <taxon>Bacillota</taxon>
        <taxon>Bacilli</taxon>
        <taxon>Lactobacillales</taxon>
        <taxon>Lactobacillaceae</taxon>
        <taxon>Lacticaseibacillus</taxon>
    </lineage>
</organism>
<feature type="transmembrane region" description="Helical" evidence="1">
    <location>
        <begin position="76"/>
        <end position="98"/>
    </location>
</feature>
<feature type="transmembrane region" description="Helical" evidence="1">
    <location>
        <begin position="128"/>
        <end position="150"/>
    </location>
</feature>
<keyword evidence="1" id="KW-0472">Membrane</keyword>
<dbReference type="InterPro" id="IPR007272">
    <property type="entry name" value="Sulf_transp_TsuA/YedE"/>
</dbReference>
<protein>
    <submittedName>
        <fullName evidence="2">Putative membrane protein</fullName>
    </submittedName>
</protein>
<evidence type="ECO:0000256" key="1">
    <source>
        <dbReference type="SAM" id="Phobius"/>
    </source>
</evidence>
<name>A0A0M6WAZ7_LACPA</name>
<sequence length="234" mass="25458">MISMGFDRYGLDKRQPIVGFIVLILTIVWAITLNQKAGSLPMALVAGLMIGYTLTRSRYGFAGGVKRIFYRGEGSLTIALLVMLATTALINFGIQWFAASNGAIPAWEITSAKQALIPGTQNVRIGNISVIIGAFLFGMGMIMAGGCASGTLSDFGEGEGHAWIAFPFFVLFAAPGQYFGYILDNTTIGKIGVNVWLPQYIGYWGALLLTIAILFVLYLITKYYENKKRQLELG</sequence>
<dbReference type="RefSeq" id="WP_263851222.1">
    <property type="nucleotide sequence ID" value="NZ_AFYU01000037.1"/>
</dbReference>
<dbReference type="EMBL" id="LN846897">
    <property type="protein sequence ID" value="CRL16819.1"/>
    <property type="molecule type" value="Genomic_DNA"/>
</dbReference>
<dbReference type="AlphaFoldDB" id="A0A0M6WAZ7"/>
<accession>A0A0M6WAZ7</accession>
<keyword evidence="1" id="KW-0812">Transmembrane</keyword>